<dbReference type="Proteomes" id="UP000594454">
    <property type="component" value="Chromosome 2"/>
</dbReference>
<accession>A0A7R8ULY3</accession>
<evidence type="ECO:0000313" key="2">
    <source>
        <dbReference type="Proteomes" id="UP000594454"/>
    </source>
</evidence>
<protein>
    <submittedName>
        <fullName evidence="1">Uncharacterized protein</fullName>
    </submittedName>
</protein>
<dbReference type="EMBL" id="LR899010">
    <property type="protein sequence ID" value="CAD7083059.1"/>
    <property type="molecule type" value="Genomic_DNA"/>
</dbReference>
<gene>
    <name evidence="1" type="ORF">HERILL_LOCUS6044</name>
</gene>
<name>A0A7R8ULY3_HERIL</name>
<reference evidence="1 2" key="1">
    <citation type="submission" date="2020-11" db="EMBL/GenBank/DDBJ databases">
        <authorList>
            <person name="Wallbank WR R."/>
            <person name="Pardo Diaz C."/>
            <person name="Kozak K."/>
            <person name="Martin S."/>
            <person name="Jiggins C."/>
            <person name="Moest M."/>
            <person name="Warren A I."/>
            <person name="Generalovic N T."/>
            <person name="Byers J.R.P. K."/>
            <person name="Montejo-Kovacevich G."/>
            <person name="Yen C E."/>
        </authorList>
    </citation>
    <scope>NUCLEOTIDE SEQUENCE [LARGE SCALE GENOMIC DNA]</scope>
</reference>
<organism evidence="1 2">
    <name type="scientific">Hermetia illucens</name>
    <name type="common">Black soldier fly</name>
    <dbReference type="NCBI Taxonomy" id="343691"/>
    <lineage>
        <taxon>Eukaryota</taxon>
        <taxon>Metazoa</taxon>
        <taxon>Ecdysozoa</taxon>
        <taxon>Arthropoda</taxon>
        <taxon>Hexapoda</taxon>
        <taxon>Insecta</taxon>
        <taxon>Pterygota</taxon>
        <taxon>Neoptera</taxon>
        <taxon>Endopterygota</taxon>
        <taxon>Diptera</taxon>
        <taxon>Brachycera</taxon>
        <taxon>Stratiomyomorpha</taxon>
        <taxon>Stratiomyidae</taxon>
        <taxon>Hermetiinae</taxon>
        <taxon>Hermetia</taxon>
    </lineage>
</organism>
<sequence>MITNCTFQVTSEEAKQGLRSYGEMRLGRYNNFPRLLALGGETCSNALEACTVVSGLLGSTARYRGWRGTGRTNGKTNRLHVRLLCDAPVVHNLIIPGRAVDILLFLGYNEWNSLTKRSPFSRFCKSARSKCKARL</sequence>
<evidence type="ECO:0000313" key="1">
    <source>
        <dbReference type="EMBL" id="CAD7083059.1"/>
    </source>
</evidence>
<dbReference type="InParanoid" id="A0A7R8ULY3"/>
<keyword evidence="2" id="KW-1185">Reference proteome</keyword>
<dbReference type="AlphaFoldDB" id="A0A7R8ULY3"/>
<proteinExistence type="predicted"/>